<feature type="binding site" evidence="7">
    <location>
        <position position="47"/>
    </location>
    <ligand>
        <name>substrate</name>
    </ligand>
</feature>
<evidence type="ECO:0000256" key="1">
    <source>
        <dbReference type="ARBA" id="ARBA00004834"/>
    </source>
</evidence>
<dbReference type="GO" id="GO:0031222">
    <property type="term" value="P:arabinan catabolic process"/>
    <property type="evidence" value="ECO:0007669"/>
    <property type="project" value="UniProtKB-UniPathway"/>
</dbReference>
<feature type="signal peptide" evidence="9">
    <location>
        <begin position="1"/>
        <end position="28"/>
    </location>
</feature>
<evidence type="ECO:0000256" key="6">
    <source>
        <dbReference type="PIRSR" id="PIRSR026534-1"/>
    </source>
</evidence>
<reference evidence="10 11" key="1">
    <citation type="submission" date="2014-11" db="EMBL/GenBank/DDBJ databases">
        <title>Whole genome shotgun sequence of Sphingomonas parapaucimobilis NBRC 15100.</title>
        <authorList>
            <person name="Katano-Makiyama Y."/>
            <person name="Hosoyama A."/>
            <person name="Hashimoto M."/>
            <person name="Hosoyama Y."/>
            <person name="Noguchi M."/>
            <person name="Numata M."/>
            <person name="Tsuchikane K."/>
            <person name="Hirakata S."/>
            <person name="Uohara A."/>
            <person name="Shimodaira J."/>
            <person name="Ohji S."/>
            <person name="Ichikawa N."/>
            <person name="Kimura A."/>
            <person name="Yamazoe A."/>
            <person name="Fujita N."/>
        </authorList>
    </citation>
    <scope>NUCLEOTIDE SEQUENCE [LARGE SCALE GENOMIC DNA]</scope>
    <source>
        <strain evidence="10 11">NBRC 15100</strain>
    </source>
</reference>
<dbReference type="EMBL" id="BBPI01000080">
    <property type="protein sequence ID" value="GAM02382.1"/>
    <property type="molecule type" value="Genomic_DNA"/>
</dbReference>
<comment type="catalytic activity">
    <reaction evidence="5">
        <text>Hydrolysis of terminal non-reducing alpha-L-arabinofuranoside residues in alpha-L-arabinosides.</text>
        <dbReference type="EC" id="3.2.1.55"/>
    </reaction>
</comment>
<dbReference type="InterPro" id="IPR006710">
    <property type="entry name" value="Glyco_hydro_43"/>
</dbReference>
<keyword evidence="3 5" id="KW-0378">Hydrolase</keyword>
<dbReference type="InterPro" id="IPR050727">
    <property type="entry name" value="GH43_arabinanases"/>
</dbReference>
<protein>
    <recommendedName>
        <fullName evidence="5">Extracellular exo-alpha-(1-&gt;5)-L-arabinofuranosidase</fullName>
        <ecNumber evidence="5">3.2.1.55</ecNumber>
    </recommendedName>
</protein>
<evidence type="ECO:0000313" key="11">
    <source>
        <dbReference type="Proteomes" id="UP000032305"/>
    </source>
</evidence>
<dbReference type="RefSeq" id="WP_084220718.1">
    <property type="nucleotide sequence ID" value="NZ_BBPI01000080.1"/>
</dbReference>
<comment type="caution">
    <text evidence="10">The sequence shown here is derived from an EMBL/GenBank/DDBJ whole genome shotgun (WGS) entry which is preliminary data.</text>
</comment>
<dbReference type="OrthoDB" id="9801455at2"/>
<dbReference type="PIRSF" id="PIRSF026534">
    <property type="entry name" value="Endo_alpha-L-arabinosidase"/>
    <property type="match status" value="1"/>
</dbReference>
<dbReference type="InterPro" id="IPR016840">
    <property type="entry name" value="Glyco_hydro_43_endo_a_Ara-ase"/>
</dbReference>
<evidence type="ECO:0000256" key="8">
    <source>
        <dbReference type="PIRSR" id="PIRSR026534-3"/>
    </source>
</evidence>
<evidence type="ECO:0000256" key="7">
    <source>
        <dbReference type="PIRSR" id="PIRSR026534-2"/>
    </source>
</evidence>
<sequence length="347" mass="38294">MRKLGRSRHLYLLRAMVLVSAVALGSKAVFPAPREEVLLGDVVPAHDPVLIREGDRYYVYSTGQRERRPLVARTSRDLRHWAALPSPLPDLPDWARAAVPGAREMWAPDITRVGNRYRLYYSVSRFGTQHSAIGLATATTLDPAAPGYGWRDEGLVIASREGDPYNAIDPAFVRDRGGGEWLSFGSFWGGIQLVRLDPQSGKPAAGATPQMIARRDMGDKTNAIEAPFIIDHGGWYWLIVSFDFCCRGTSSSYHLRIGRARSIEGPYLDRSGRAMREGGGTVLLRADAAGRDRFRGPGHAGVMRDRDGHHYLVHHAYDAAAGGVATLRIARLQWDRAGWPVVEKTAS</sequence>
<evidence type="ECO:0000313" key="10">
    <source>
        <dbReference type="EMBL" id="GAM02382.1"/>
    </source>
</evidence>
<evidence type="ECO:0000256" key="5">
    <source>
        <dbReference type="PIRNR" id="PIRNR026534"/>
    </source>
</evidence>
<proteinExistence type="inferred from homology"/>
<comment type="pathway">
    <text evidence="1 5">Glycan metabolism; L-arabinan degradation.</text>
</comment>
<dbReference type="AlphaFoldDB" id="A0A0A1WB20"/>
<dbReference type="PANTHER" id="PTHR43301">
    <property type="entry name" value="ARABINAN ENDO-1,5-ALPHA-L-ARABINOSIDASE"/>
    <property type="match status" value="1"/>
</dbReference>
<dbReference type="Proteomes" id="UP000032305">
    <property type="component" value="Unassembled WGS sequence"/>
</dbReference>
<evidence type="ECO:0000256" key="3">
    <source>
        <dbReference type="ARBA" id="ARBA00022801"/>
    </source>
</evidence>
<dbReference type="CDD" id="cd08998">
    <property type="entry name" value="GH43_Arb43a-like"/>
    <property type="match status" value="1"/>
</dbReference>
<keyword evidence="4 5" id="KW-0326">Glycosidase</keyword>
<accession>A0A0A1WB20</accession>
<dbReference type="Pfam" id="PF04616">
    <property type="entry name" value="Glyco_hydro_43"/>
    <property type="match status" value="1"/>
</dbReference>
<evidence type="ECO:0000256" key="4">
    <source>
        <dbReference type="ARBA" id="ARBA00023295"/>
    </source>
</evidence>
<dbReference type="InterPro" id="IPR023296">
    <property type="entry name" value="Glyco_hydro_beta-prop_sf"/>
</dbReference>
<feature type="binding site" evidence="7">
    <location>
        <begin position="166"/>
        <end position="169"/>
    </location>
    <ligand>
        <name>substrate</name>
    </ligand>
</feature>
<evidence type="ECO:0000256" key="9">
    <source>
        <dbReference type="SAM" id="SignalP"/>
    </source>
</evidence>
<feature type="binding site" evidence="7">
    <location>
        <begin position="186"/>
        <end position="188"/>
    </location>
    <ligand>
        <name>substrate</name>
    </ligand>
</feature>
<dbReference type="UniPathway" id="UPA00667"/>
<feature type="chain" id="PRO_5001993635" description="Extracellular exo-alpha-(1-&gt;5)-L-arabinofuranosidase" evidence="9">
    <location>
        <begin position="29"/>
        <end position="347"/>
    </location>
</feature>
<dbReference type="SUPFAM" id="SSF75005">
    <property type="entry name" value="Arabinanase/levansucrase/invertase"/>
    <property type="match status" value="1"/>
</dbReference>
<comment type="similarity">
    <text evidence="2 5">Belongs to the glycosyl hydrolase 43 family.</text>
</comment>
<feature type="site" description="Important for substrate recognition" evidence="8">
    <location>
        <position position="299"/>
    </location>
</feature>
<dbReference type="GO" id="GO:0046558">
    <property type="term" value="F:arabinan endo-1,5-alpha-L-arabinosidase activity"/>
    <property type="evidence" value="ECO:0007669"/>
    <property type="project" value="InterPro"/>
</dbReference>
<name>A0A0A1WB20_9SPHN</name>
<dbReference type="eggNOG" id="COG3507">
    <property type="taxonomic scope" value="Bacteria"/>
</dbReference>
<feature type="active site" description="Proton donor" evidence="6">
    <location>
        <position position="225"/>
    </location>
</feature>
<organism evidence="10 11">
    <name type="scientific">Sphingomonas parapaucimobilis NBRC 15100</name>
    <dbReference type="NCBI Taxonomy" id="1219049"/>
    <lineage>
        <taxon>Bacteria</taxon>
        <taxon>Pseudomonadati</taxon>
        <taxon>Pseudomonadota</taxon>
        <taxon>Alphaproteobacteria</taxon>
        <taxon>Sphingomonadales</taxon>
        <taxon>Sphingomonadaceae</taxon>
        <taxon>Sphingomonas</taxon>
    </lineage>
</organism>
<keyword evidence="9" id="KW-0732">Signal</keyword>
<dbReference type="PANTHER" id="PTHR43301:SF3">
    <property type="entry name" value="ARABINAN ENDO-1,5-ALPHA-L-ARABINOSIDASE A-RELATED"/>
    <property type="match status" value="1"/>
</dbReference>
<evidence type="ECO:0000256" key="2">
    <source>
        <dbReference type="ARBA" id="ARBA00009865"/>
    </source>
</evidence>
<feature type="site" description="Important for catalytic activity, responsible for pKa modulation of the active site Glu and correct orientation of both the proton donor and substrate" evidence="8">
    <location>
        <position position="169"/>
    </location>
</feature>
<feature type="active site" description="Proton acceptor" evidence="6">
    <location>
        <position position="47"/>
    </location>
</feature>
<keyword evidence="11" id="KW-1185">Reference proteome</keyword>
<dbReference type="EC" id="3.2.1.55" evidence="5"/>
<dbReference type="Gene3D" id="2.115.10.20">
    <property type="entry name" value="Glycosyl hydrolase domain, family 43"/>
    <property type="match status" value="1"/>
</dbReference>
<gene>
    <name evidence="10" type="ORF">SP5_080_00110</name>
</gene>
<dbReference type="GO" id="GO:0046556">
    <property type="term" value="F:alpha-L-arabinofuranosidase activity"/>
    <property type="evidence" value="ECO:0007669"/>
    <property type="project" value="UniProtKB-EC"/>
</dbReference>
<feature type="binding site" evidence="7">
    <location>
        <position position="127"/>
    </location>
    <ligand>
        <name>substrate</name>
    </ligand>
</feature>